<dbReference type="AlphaFoldDB" id="A0A9D2EFC5"/>
<comment type="caution">
    <text evidence="2">The sequence shown here is derived from an EMBL/GenBank/DDBJ whole genome shotgun (WGS) entry which is preliminary data.</text>
</comment>
<evidence type="ECO:0000313" key="2">
    <source>
        <dbReference type="EMBL" id="HIZ36614.1"/>
    </source>
</evidence>
<keyword evidence="1" id="KW-1133">Transmembrane helix</keyword>
<dbReference type="Proteomes" id="UP000824037">
    <property type="component" value="Unassembled WGS sequence"/>
</dbReference>
<reference evidence="2" key="2">
    <citation type="submission" date="2021-04" db="EMBL/GenBank/DDBJ databases">
        <authorList>
            <person name="Gilroy R."/>
        </authorList>
    </citation>
    <scope>NUCLEOTIDE SEQUENCE</scope>
    <source>
        <strain evidence="2">ChiGjej4B4-7305</strain>
    </source>
</reference>
<accession>A0A9D2EFC5</accession>
<feature type="transmembrane region" description="Helical" evidence="1">
    <location>
        <begin position="74"/>
        <end position="91"/>
    </location>
</feature>
<keyword evidence="1" id="KW-0812">Transmembrane</keyword>
<protein>
    <recommendedName>
        <fullName evidence="4">DUF3137 domain-containing protein</fullName>
    </recommendedName>
</protein>
<evidence type="ECO:0008006" key="4">
    <source>
        <dbReference type="Google" id="ProtNLM"/>
    </source>
</evidence>
<feature type="transmembrane region" description="Helical" evidence="1">
    <location>
        <begin position="346"/>
        <end position="372"/>
    </location>
</feature>
<evidence type="ECO:0000313" key="3">
    <source>
        <dbReference type="Proteomes" id="UP000824037"/>
    </source>
</evidence>
<proteinExistence type="predicted"/>
<gene>
    <name evidence="2" type="ORF">H9815_12615</name>
</gene>
<sequence length="379" mass="42526">MDVRWLNAPEGEVEAAIADLDEESRPKVPRRRSVLELVFLALFAVFFGVIWFVFGGRIDPAAQPRIQPNAVRDLIISLAVFSLLAYGAKRLTAWVDRPRRSDQLPVWRTHLTALANGVESEPVGRARFASLITGPDRTARCNPRYVGPQLEFGNLLSRREHSLEWHYLMTTLPAPLPHLLLESSGAADLPREFPRAGIGQRLPLAGPFGRGFEVYAPRGYERDALFVFTPAVMATLLDHAAEYHLEITGNTLIFFTADLADFTAPEVWHRTGAVLREVAPALARRAERYRDQRVPGQQAAERVDAIRSAMASPGPAWQEPVPQVAATGRRLRRGRRRVRWSRVRDVVRGFAQLYLIVALSLFVFFAFGFAILRLVSAFT</sequence>
<evidence type="ECO:0000256" key="1">
    <source>
        <dbReference type="SAM" id="Phobius"/>
    </source>
</evidence>
<feature type="transmembrane region" description="Helical" evidence="1">
    <location>
        <begin position="34"/>
        <end position="54"/>
    </location>
</feature>
<organism evidence="2 3">
    <name type="scientific">Candidatus Ruania gallistercoris</name>
    <dbReference type="NCBI Taxonomy" id="2838746"/>
    <lineage>
        <taxon>Bacteria</taxon>
        <taxon>Bacillati</taxon>
        <taxon>Actinomycetota</taxon>
        <taxon>Actinomycetes</taxon>
        <taxon>Micrococcales</taxon>
        <taxon>Ruaniaceae</taxon>
        <taxon>Ruania</taxon>
    </lineage>
</organism>
<keyword evidence="1" id="KW-0472">Membrane</keyword>
<name>A0A9D2EFC5_9MICO</name>
<dbReference type="EMBL" id="DXBY01000217">
    <property type="protein sequence ID" value="HIZ36614.1"/>
    <property type="molecule type" value="Genomic_DNA"/>
</dbReference>
<reference evidence="2" key="1">
    <citation type="journal article" date="2021" name="PeerJ">
        <title>Extensive microbial diversity within the chicken gut microbiome revealed by metagenomics and culture.</title>
        <authorList>
            <person name="Gilroy R."/>
            <person name="Ravi A."/>
            <person name="Getino M."/>
            <person name="Pursley I."/>
            <person name="Horton D.L."/>
            <person name="Alikhan N.F."/>
            <person name="Baker D."/>
            <person name="Gharbi K."/>
            <person name="Hall N."/>
            <person name="Watson M."/>
            <person name="Adriaenssens E.M."/>
            <person name="Foster-Nyarko E."/>
            <person name="Jarju S."/>
            <person name="Secka A."/>
            <person name="Antonio M."/>
            <person name="Oren A."/>
            <person name="Chaudhuri R.R."/>
            <person name="La Ragione R."/>
            <person name="Hildebrand F."/>
            <person name="Pallen M.J."/>
        </authorList>
    </citation>
    <scope>NUCLEOTIDE SEQUENCE</scope>
    <source>
        <strain evidence="2">ChiGjej4B4-7305</strain>
    </source>
</reference>